<dbReference type="GO" id="GO:0042025">
    <property type="term" value="C:host cell nucleus"/>
    <property type="evidence" value="ECO:0007669"/>
    <property type="project" value="UniProtKB-SubCell"/>
</dbReference>
<evidence type="ECO:0000256" key="15">
    <source>
        <dbReference type="ARBA" id="ARBA00023288"/>
    </source>
</evidence>
<feature type="compositionally biased region" description="Acidic residues" evidence="18">
    <location>
        <begin position="305"/>
        <end position="314"/>
    </location>
</feature>
<evidence type="ECO:0000256" key="9">
    <source>
        <dbReference type="ARBA" id="ARBA00022844"/>
    </source>
</evidence>
<keyword evidence="13" id="KW-0472">Membrane</keyword>
<keyword evidence="12" id="KW-0238">DNA-binding</keyword>
<evidence type="ECO:0000256" key="4">
    <source>
        <dbReference type="ARBA" id="ARBA00006444"/>
    </source>
</evidence>
<feature type="region of interest" description="Disordered" evidence="18">
    <location>
        <begin position="304"/>
        <end position="338"/>
    </location>
</feature>
<keyword evidence="10" id="KW-1043">Host membrane</keyword>
<keyword evidence="16" id="KW-1160">Virus entry into host cell</keyword>
<dbReference type="InterPro" id="IPR001070">
    <property type="entry name" value="Polyoma_coat_VP2"/>
</dbReference>
<evidence type="ECO:0000256" key="13">
    <source>
        <dbReference type="ARBA" id="ARBA00023136"/>
    </source>
</evidence>
<evidence type="ECO:0000256" key="2">
    <source>
        <dbReference type="ARBA" id="ARBA00004328"/>
    </source>
</evidence>
<feature type="compositionally biased region" description="Basic residues" evidence="18">
    <location>
        <begin position="318"/>
        <end position="338"/>
    </location>
</feature>
<evidence type="ECO:0000256" key="11">
    <source>
        <dbReference type="ARBA" id="ARBA00022921"/>
    </source>
</evidence>
<organism evidence="19">
    <name type="scientific">Rousettus bat polyomavirus</name>
    <dbReference type="NCBI Taxonomy" id="3141932"/>
    <lineage>
        <taxon>Viruses</taxon>
        <taxon>Monodnaviria</taxon>
        <taxon>Shotokuvirae</taxon>
        <taxon>Cossaviricota</taxon>
        <taxon>Papovaviricetes</taxon>
        <taxon>Sepolyvirales</taxon>
        <taxon>Polyomaviridae</taxon>
    </lineage>
</organism>
<keyword evidence="5" id="KW-1163">Viral penetration into host nucleus</keyword>
<evidence type="ECO:0000256" key="12">
    <source>
        <dbReference type="ARBA" id="ARBA00023125"/>
    </source>
</evidence>
<dbReference type="GO" id="GO:0075732">
    <property type="term" value="P:viral penetration into host nucleus"/>
    <property type="evidence" value="ECO:0007669"/>
    <property type="project" value="UniProtKB-KW"/>
</dbReference>
<dbReference type="GO" id="GO:0046718">
    <property type="term" value="P:symbiont entry into host cell"/>
    <property type="evidence" value="ECO:0007669"/>
    <property type="project" value="UniProtKB-KW"/>
</dbReference>
<evidence type="ECO:0000256" key="18">
    <source>
        <dbReference type="SAM" id="MobiDB-lite"/>
    </source>
</evidence>
<evidence type="ECO:0000256" key="16">
    <source>
        <dbReference type="ARBA" id="ARBA00023296"/>
    </source>
</evidence>
<keyword evidence="14" id="KW-1038">Host endoplasmic reticulum</keyword>
<keyword evidence="7" id="KW-1048">Host nucleus</keyword>
<evidence type="ECO:0000256" key="8">
    <source>
        <dbReference type="ARBA" id="ARBA00022707"/>
    </source>
</evidence>
<keyword evidence="11" id="KW-0426">Late protein</keyword>
<reference evidence="19" key="1">
    <citation type="journal article" date="2024" name="Microbiome">
        <title>Substantial viral diversity in bats and rodents from East Africa: insights into evolution, recombination, and cocirculation.</title>
        <authorList>
            <person name="Wang D."/>
            <person name="Yang X."/>
            <person name="Ren Z."/>
            <person name="Hu B."/>
            <person name="Zhao H."/>
            <person name="Yang K."/>
            <person name="Shi P."/>
            <person name="Zhang Z."/>
            <person name="Feng Q."/>
            <person name="Nawenja C.V."/>
            <person name="Obanda V."/>
            <person name="Robert K."/>
            <person name="Nalikka B."/>
            <person name="Waruhiu C.N."/>
            <person name="Ochola G.O."/>
            <person name="Onyuok S.O."/>
            <person name="Ochieng H."/>
            <person name="Li B."/>
            <person name="Zhu Y."/>
            <person name="Si H."/>
            <person name="Yin J."/>
            <person name="Kristiansen K."/>
            <person name="Jin X."/>
            <person name="Xu X."/>
            <person name="Xiao M."/>
            <person name="Agwanda B."/>
            <person name="Ommeh S."/>
            <person name="Li J."/>
            <person name="Shi Z.L."/>
        </authorList>
    </citation>
    <scope>NUCLEOTIDE SEQUENCE</scope>
    <source>
        <strain evidence="19">2A/Uganda/UR14/2018</strain>
    </source>
</reference>
<name>A0AAU7E2C4_9POLY</name>
<dbReference type="PIRSF" id="PIRSF003377">
    <property type="entry name" value="Polyoma_coat2"/>
    <property type="match status" value="1"/>
</dbReference>
<keyword evidence="9 17" id="KW-0946">Virion</keyword>
<evidence type="ECO:0000256" key="3">
    <source>
        <dbReference type="ARBA" id="ARBA00004625"/>
    </source>
</evidence>
<evidence type="ECO:0000313" key="19">
    <source>
        <dbReference type="EMBL" id="XBH24064.1"/>
    </source>
</evidence>
<dbReference type="Pfam" id="PF00761">
    <property type="entry name" value="Polyoma_coat2"/>
    <property type="match status" value="1"/>
</dbReference>
<accession>A0AAU7E2C4</accession>
<evidence type="ECO:0000256" key="5">
    <source>
        <dbReference type="ARBA" id="ARBA00022524"/>
    </source>
</evidence>
<keyword evidence="6 17" id="KW-0167">Capsid protein</keyword>
<comment type="similarity">
    <text evidence="4 17">Belongs to the polyomaviruses capsid protein VP2 family.</text>
</comment>
<dbReference type="GO" id="GO:0043657">
    <property type="term" value="C:host cell"/>
    <property type="evidence" value="ECO:0007669"/>
    <property type="project" value="GOC"/>
</dbReference>
<dbReference type="GO" id="GO:0044167">
    <property type="term" value="C:host cell endoplasmic reticulum membrane"/>
    <property type="evidence" value="ECO:0007669"/>
    <property type="project" value="UniProtKB-SubCell"/>
</dbReference>
<keyword evidence="15" id="KW-0449">Lipoprotein</keyword>
<proteinExistence type="inferred from homology"/>
<evidence type="ECO:0000256" key="7">
    <source>
        <dbReference type="ARBA" id="ARBA00022562"/>
    </source>
</evidence>
<evidence type="ECO:0000256" key="14">
    <source>
        <dbReference type="ARBA" id="ARBA00023184"/>
    </source>
</evidence>
<dbReference type="GO" id="GO:0003677">
    <property type="term" value="F:DNA binding"/>
    <property type="evidence" value="ECO:0007669"/>
    <property type="project" value="UniProtKB-KW"/>
</dbReference>
<comment type="subcellular location">
    <subcellularLocation>
        <location evidence="3">Host endoplasmic reticulum membrane</location>
    </subcellularLocation>
    <subcellularLocation>
        <location evidence="1">Host nucleus</location>
    </subcellularLocation>
    <subcellularLocation>
        <location evidence="2">Virion</location>
    </subcellularLocation>
</comment>
<keyword evidence="8" id="KW-0519">Myristate</keyword>
<evidence type="ECO:0000256" key="6">
    <source>
        <dbReference type="ARBA" id="ARBA00022561"/>
    </source>
</evidence>
<protein>
    <recommendedName>
        <fullName evidence="17">Minor capsid protein</fullName>
    </recommendedName>
</protein>
<sequence>MGAVLAVLAEVFDLAAVTGLSVDSILTGEAFTTAEVLQSHIANLVTYGGLTEAEALYAAEVTPEVYAALSSLTPNFPQAFAALAGTEATAFTALVAGAATAAALAPYNFDYSTPIANLDPSLMALQVWQPNWDDVYFPGVVPFVRFVNYIDPQNWATYLYQAVGRIFWESAQRAGTRLIEQEGRQIASAVATRTVTTISDVLARYFENARWAVSHLSTNAYTSLQQYYAELPALRPHQVRAVNRRLGREIPNRFNLEDNQGSAQYVDKQVEAPGGANQRTTPDWMLPLILGLYGDINPSWASTLEDLEKEEDQENGPQKKKHRGSRPRSRSSKARTSS</sequence>
<evidence type="ECO:0000256" key="17">
    <source>
        <dbReference type="PIRNR" id="PIRNR003377"/>
    </source>
</evidence>
<dbReference type="GO" id="GO:0005198">
    <property type="term" value="F:structural molecule activity"/>
    <property type="evidence" value="ECO:0007669"/>
    <property type="project" value="UniProtKB-UniRule"/>
</dbReference>
<evidence type="ECO:0000256" key="10">
    <source>
        <dbReference type="ARBA" id="ARBA00022870"/>
    </source>
</evidence>
<evidence type="ECO:0000256" key="1">
    <source>
        <dbReference type="ARBA" id="ARBA00004147"/>
    </source>
</evidence>
<reference evidence="19" key="2">
    <citation type="submission" date="2024-02" db="EMBL/GenBank/DDBJ databases">
        <authorList>
            <person name="Hu B."/>
        </authorList>
    </citation>
    <scope>NUCLEOTIDE SEQUENCE</scope>
    <source>
        <strain evidence="19">2A/Uganda/UR14/2018</strain>
    </source>
</reference>
<dbReference type="GO" id="GO:0019028">
    <property type="term" value="C:viral capsid"/>
    <property type="evidence" value="ECO:0007669"/>
    <property type="project" value="UniProtKB-UniRule"/>
</dbReference>
<dbReference type="EMBL" id="PP711977">
    <property type="protein sequence ID" value="XBH24064.1"/>
    <property type="molecule type" value="Genomic_DNA"/>
</dbReference>